<accession>A0A7K1Y9K2</accession>
<organism evidence="1 2">
    <name type="scientific">Hufsiella arboris</name>
    <dbReference type="NCBI Taxonomy" id="2695275"/>
    <lineage>
        <taxon>Bacteria</taxon>
        <taxon>Pseudomonadati</taxon>
        <taxon>Bacteroidota</taxon>
        <taxon>Sphingobacteriia</taxon>
        <taxon>Sphingobacteriales</taxon>
        <taxon>Sphingobacteriaceae</taxon>
        <taxon>Hufsiella</taxon>
    </lineage>
</organism>
<dbReference type="RefSeq" id="WP_160844432.1">
    <property type="nucleotide sequence ID" value="NZ_WVHT01000004.1"/>
</dbReference>
<name>A0A7K1Y9K2_9SPHI</name>
<evidence type="ECO:0000313" key="2">
    <source>
        <dbReference type="Proteomes" id="UP000466586"/>
    </source>
</evidence>
<comment type="caution">
    <text evidence="1">The sequence shown here is derived from an EMBL/GenBank/DDBJ whole genome shotgun (WGS) entry which is preliminary data.</text>
</comment>
<reference evidence="1 2" key="1">
    <citation type="submission" date="2019-11" db="EMBL/GenBank/DDBJ databases">
        <title>Pedobacter sp. HMF7647 Genome sequencing and assembly.</title>
        <authorList>
            <person name="Kang H."/>
            <person name="Kim H."/>
            <person name="Joh K."/>
        </authorList>
    </citation>
    <scope>NUCLEOTIDE SEQUENCE [LARGE SCALE GENOMIC DNA]</scope>
    <source>
        <strain evidence="1 2">HMF7647</strain>
    </source>
</reference>
<protein>
    <recommendedName>
        <fullName evidence="3">DUF3606 domain-containing protein</fullName>
    </recommendedName>
</protein>
<dbReference type="EMBL" id="WVHT01000004">
    <property type="protein sequence ID" value="MXV51252.1"/>
    <property type="molecule type" value="Genomic_DNA"/>
</dbReference>
<proteinExistence type="predicted"/>
<keyword evidence="2" id="KW-1185">Reference proteome</keyword>
<dbReference type="Proteomes" id="UP000466586">
    <property type="component" value="Unassembled WGS sequence"/>
</dbReference>
<evidence type="ECO:0008006" key="3">
    <source>
        <dbReference type="Google" id="ProtNLM"/>
    </source>
</evidence>
<gene>
    <name evidence="1" type="ORF">GS399_09755</name>
</gene>
<sequence>MVENNLKEHLDGSAHDIDYHYFMDKFKVTREDVMAAINKLKSTESSTLEDYLRQKFSPPSGDPVK</sequence>
<dbReference type="AlphaFoldDB" id="A0A7K1Y9K2"/>
<evidence type="ECO:0000313" key="1">
    <source>
        <dbReference type="EMBL" id="MXV51252.1"/>
    </source>
</evidence>